<reference evidence="2 3" key="1">
    <citation type="submission" date="2017-12" db="EMBL/GenBank/DDBJ databases">
        <title>Phylogenetic diversity of female urinary microbiome.</title>
        <authorList>
            <person name="Thomas-White K."/>
            <person name="Wolfe A.J."/>
        </authorList>
    </citation>
    <scope>NUCLEOTIDE SEQUENCE [LARGE SCALE GENOMIC DNA]</scope>
    <source>
        <strain evidence="2 3">UMB0416</strain>
    </source>
</reference>
<sequence length="148" mass="16449">MKKISAILLSFSLSTTVSSLAWAGDQSISTQESKQLIGSFYNQYVFGNEELDNTNASNWGTQKFLKKLKQDYEYDCESDDCYAAYALRTGAQDGDGTSSVTSITPRSNGWYRVSYRDMGWKGVTDVKVVGVNGIPKLDDYKFVSSNVK</sequence>
<protein>
    <recommendedName>
        <fullName evidence="4">DUF3828 domain-containing protein</fullName>
    </recommendedName>
</protein>
<evidence type="ECO:0000256" key="1">
    <source>
        <dbReference type="SAM" id="SignalP"/>
    </source>
</evidence>
<keyword evidence="1" id="KW-0732">Signal</keyword>
<gene>
    <name evidence="2" type="ORF">CYJ96_06000</name>
</gene>
<dbReference type="Proteomes" id="UP000234914">
    <property type="component" value="Unassembled WGS sequence"/>
</dbReference>
<feature type="signal peptide" evidence="1">
    <location>
        <begin position="1"/>
        <end position="23"/>
    </location>
</feature>
<comment type="caution">
    <text evidence="2">The sequence shown here is derived from an EMBL/GenBank/DDBJ whole genome shotgun (WGS) entry which is preliminary data.</text>
</comment>
<feature type="chain" id="PRO_5014130922" description="DUF3828 domain-containing protein" evidence="1">
    <location>
        <begin position="24"/>
        <end position="148"/>
    </location>
</feature>
<name>A0A2I1RIP9_FAUOS</name>
<evidence type="ECO:0008006" key="4">
    <source>
        <dbReference type="Google" id="ProtNLM"/>
    </source>
</evidence>
<proteinExistence type="predicted"/>
<accession>A0A2I1RIP9</accession>
<dbReference type="RefSeq" id="WP_101964306.1">
    <property type="nucleotide sequence ID" value="NZ_PKJS01000006.1"/>
</dbReference>
<dbReference type="Gene3D" id="3.10.450.50">
    <property type="match status" value="1"/>
</dbReference>
<dbReference type="AlphaFoldDB" id="A0A2I1RIP9"/>
<organism evidence="2 3">
    <name type="scientific">Faucicola osloensis</name>
    <name type="common">Moraxella osloensis</name>
    <dbReference type="NCBI Taxonomy" id="34062"/>
    <lineage>
        <taxon>Bacteria</taxon>
        <taxon>Pseudomonadati</taxon>
        <taxon>Pseudomonadota</taxon>
        <taxon>Gammaproteobacteria</taxon>
        <taxon>Moraxellales</taxon>
        <taxon>Moraxellaceae</taxon>
        <taxon>Faucicola</taxon>
    </lineage>
</organism>
<dbReference type="EMBL" id="PKJS01000006">
    <property type="protein sequence ID" value="PKZ69000.1"/>
    <property type="molecule type" value="Genomic_DNA"/>
</dbReference>
<evidence type="ECO:0000313" key="3">
    <source>
        <dbReference type="Proteomes" id="UP000234914"/>
    </source>
</evidence>
<evidence type="ECO:0000313" key="2">
    <source>
        <dbReference type="EMBL" id="PKZ69000.1"/>
    </source>
</evidence>